<evidence type="ECO:0000259" key="2">
    <source>
        <dbReference type="Pfam" id="PF00582"/>
    </source>
</evidence>
<dbReference type="Gene3D" id="3.40.50.620">
    <property type="entry name" value="HUPs"/>
    <property type="match status" value="2"/>
</dbReference>
<evidence type="ECO:0000313" key="3">
    <source>
        <dbReference type="EMBL" id="GHC89101.1"/>
    </source>
</evidence>
<dbReference type="EMBL" id="BMVC01000004">
    <property type="protein sequence ID" value="GHC89101.1"/>
    <property type="molecule type" value="Genomic_DNA"/>
</dbReference>
<comment type="caution">
    <text evidence="3">The sequence shown here is derived from an EMBL/GenBank/DDBJ whole genome shotgun (WGS) entry which is preliminary data.</text>
</comment>
<reference evidence="3" key="2">
    <citation type="submission" date="2020-09" db="EMBL/GenBank/DDBJ databases">
        <authorList>
            <person name="Sun Q."/>
            <person name="Ohkuma M."/>
        </authorList>
    </citation>
    <scope>NUCLEOTIDE SEQUENCE</scope>
    <source>
        <strain evidence="3">JCM 4637</strain>
    </source>
</reference>
<organism evidence="3 4">
    <name type="scientific">Streptomyces finlayi</name>
    <dbReference type="NCBI Taxonomy" id="67296"/>
    <lineage>
        <taxon>Bacteria</taxon>
        <taxon>Bacillati</taxon>
        <taxon>Actinomycetota</taxon>
        <taxon>Actinomycetes</taxon>
        <taxon>Kitasatosporales</taxon>
        <taxon>Streptomycetaceae</taxon>
        <taxon>Streptomyces</taxon>
    </lineage>
</organism>
<sequence>MELPLIVGVDGSESSLQAVDWAADEAARRHLPLRLVHASRWESYESAAFAYDFAGATRLSVAERTVTVAAARATARQPGVKVATAVLPEDAESALLHEAHGAAALITGSRGLGPFAELLLGSVSLAVAARAVCPVVVVRGDKANRDGLHGKVLVGVKAATPDQASLRFALDQARTRACTLQAVTAWRSPAPDPRLLPSASDRFSRTYEQQAAARLDDALHAAADHPGLRVDRTTVEGPAHKVLRDLTATADLLVLGAHHRRNPLGLQLGATAHALLHHAHCPVVVVPHTAPPATTTAFTTTTARHEEFS</sequence>
<dbReference type="InterPro" id="IPR014729">
    <property type="entry name" value="Rossmann-like_a/b/a_fold"/>
</dbReference>
<feature type="domain" description="UspA" evidence="2">
    <location>
        <begin position="151"/>
        <end position="287"/>
    </location>
</feature>
<protein>
    <submittedName>
        <fullName evidence="3">Universal stress protein</fullName>
    </submittedName>
</protein>
<dbReference type="Proteomes" id="UP000638353">
    <property type="component" value="Unassembled WGS sequence"/>
</dbReference>
<dbReference type="SUPFAM" id="SSF52402">
    <property type="entry name" value="Adenine nucleotide alpha hydrolases-like"/>
    <property type="match status" value="2"/>
</dbReference>
<dbReference type="PANTHER" id="PTHR31964:SF113">
    <property type="entry name" value="USPA DOMAIN-CONTAINING PROTEIN"/>
    <property type="match status" value="1"/>
</dbReference>
<dbReference type="InterPro" id="IPR006016">
    <property type="entry name" value="UspA"/>
</dbReference>
<comment type="similarity">
    <text evidence="1">Belongs to the universal stress protein A family.</text>
</comment>
<dbReference type="PANTHER" id="PTHR31964">
    <property type="entry name" value="ADENINE NUCLEOTIDE ALPHA HYDROLASES-LIKE SUPERFAMILY PROTEIN"/>
    <property type="match status" value="1"/>
</dbReference>
<dbReference type="InterPro" id="IPR006015">
    <property type="entry name" value="Universal_stress_UspA"/>
</dbReference>
<gene>
    <name evidence="3" type="ORF">GCM10010334_21840</name>
</gene>
<name>A0A918WW23_9ACTN</name>
<dbReference type="RefSeq" id="WP_189823368.1">
    <property type="nucleotide sequence ID" value="NZ_BMVC01000004.1"/>
</dbReference>
<reference evidence="3" key="1">
    <citation type="journal article" date="2014" name="Int. J. Syst. Evol. Microbiol.">
        <title>Complete genome sequence of Corynebacterium casei LMG S-19264T (=DSM 44701T), isolated from a smear-ripened cheese.</title>
        <authorList>
            <consortium name="US DOE Joint Genome Institute (JGI-PGF)"/>
            <person name="Walter F."/>
            <person name="Albersmeier A."/>
            <person name="Kalinowski J."/>
            <person name="Ruckert C."/>
        </authorList>
    </citation>
    <scope>NUCLEOTIDE SEQUENCE</scope>
    <source>
        <strain evidence="3">JCM 4637</strain>
    </source>
</reference>
<dbReference type="Pfam" id="PF00582">
    <property type="entry name" value="Usp"/>
    <property type="match status" value="2"/>
</dbReference>
<evidence type="ECO:0000256" key="1">
    <source>
        <dbReference type="ARBA" id="ARBA00008791"/>
    </source>
</evidence>
<dbReference type="AlphaFoldDB" id="A0A918WW23"/>
<accession>A0A918WW23</accession>
<dbReference type="PRINTS" id="PR01438">
    <property type="entry name" value="UNVRSLSTRESS"/>
</dbReference>
<evidence type="ECO:0000313" key="4">
    <source>
        <dbReference type="Proteomes" id="UP000638353"/>
    </source>
</evidence>
<feature type="domain" description="UspA" evidence="2">
    <location>
        <begin position="5"/>
        <end position="139"/>
    </location>
</feature>
<proteinExistence type="inferred from homology"/>